<dbReference type="EMBL" id="JAGPXD010000004">
    <property type="protein sequence ID" value="KAH7357958.1"/>
    <property type="molecule type" value="Genomic_DNA"/>
</dbReference>
<keyword evidence="3" id="KW-1185">Reference proteome</keyword>
<comment type="caution">
    <text evidence="2">The sequence shown here is derived from an EMBL/GenBank/DDBJ whole genome shotgun (WGS) entry which is preliminary data.</text>
</comment>
<feature type="chain" id="PRO_5035466141" evidence="1">
    <location>
        <begin position="18"/>
        <end position="220"/>
    </location>
</feature>
<gene>
    <name evidence="2" type="ORF">B0T11DRAFT_329822</name>
</gene>
<sequence length="220" mass="23214">MQRALLLATAASALVNAQDGWENSDGEGNVRIAVHDETFNWGTTLPSEALDQIKDHCSSVGCHSGDKLYVSTGIVDGFDLQDRDLELSIQGSFSVNDELGSLEELVEIAKEVVKGNHELKHYTYNDSGRWCDAPSNVGCVPGQHDDPVAEQFYTTNQIHIRVDEGTGPDLLIMISVANSDGGYGWCSDVAGAGAAIAGGLSANPVVGAAFSLASLICGNM</sequence>
<evidence type="ECO:0000256" key="1">
    <source>
        <dbReference type="SAM" id="SignalP"/>
    </source>
</evidence>
<dbReference type="AlphaFoldDB" id="A0A8K0TGC7"/>
<protein>
    <submittedName>
        <fullName evidence="2">Uncharacterized protein</fullName>
    </submittedName>
</protein>
<evidence type="ECO:0000313" key="3">
    <source>
        <dbReference type="Proteomes" id="UP000813385"/>
    </source>
</evidence>
<evidence type="ECO:0000313" key="2">
    <source>
        <dbReference type="EMBL" id="KAH7357958.1"/>
    </source>
</evidence>
<organism evidence="2 3">
    <name type="scientific">Plectosphaerella cucumerina</name>
    <dbReference type="NCBI Taxonomy" id="40658"/>
    <lineage>
        <taxon>Eukaryota</taxon>
        <taxon>Fungi</taxon>
        <taxon>Dikarya</taxon>
        <taxon>Ascomycota</taxon>
        <taxon>Pezizomycotina</taxon>
        <taxon>Sordariomycetes</taxon>
        <taxon>Hypocreomycetidae</taxon>
        <taxon>Glomerellales</taxon>
        <taxon>Plectosphaerellaceae</taxon>
        <taxon>Plectosphaerella</taxon>
    </lineage>
</organism>
<feature type="signal peptide" evidence="1">
    <location>
        <begin position="1"/>
        <end position="17"/>
    </location>
</feature>
<keyword evidence="1" id="KW-0732">Signal</keyword>
<name>A0A8K0TGC7_9PEZI</name>
<proteinExistence type="predicted"/>
<dbReference type="OrthoDB" id="5050740at2759"/>
<accession>A0A8K0TGC7</accession>
<dbReference type="Proteomes" id="UP000813385">
    <property type="component" value="Unassembled WGS sequence"/>
</dbReference>
<reference evidence="2" key="1">
    <citation type="journal article" date="2021" name="Nat. Commun.">
        <title>Genetic determinants of endophytism in the Arabidopsis root mycobiome.</title>
        <authorList>
            <person name="Mesny F."/>
            <person name="Miyauchi S."/>
            <person name="Thiergart T."/>
            <person name="Pickel B."/>
            <person name="Atanasova L."/>
            <person name="Karlsson M."/>
            <person name="Huettel B."/>
            <person name="Barry K.W."/>
            <person name="Haridas S."/>
            <person name="Chen C."/>
            <person name="Bauer D."/>
            <person name="Andreopoulos W."/>
            <person name="Pangilinan J."/>
            <person name="LaButti K."/>
            <person name="Riley R."/>
            <person name="Lipzen A."/>
            <person name="Clum A."/>
            <person name="Drula E."/>
            <person name="Henrissat B."/>
            <person name="Kohler A."/>
            <person name="Grigoriev I.V."/>
            <person name="Martin F.M."/>
            <person name="Hacquard S."/>
        </authorList>
    </citation>
    <scope>NUCLEOTIDE SEQUENCE</scope>
    <source>
        <strain evidence="2">MPI-CAGE-AT-0016</strain>
    </source>
</reference>